<dbReference type="SFLD" id="SFLDG01129">
    <property type="entry name" value="C1.5:_HAD__Beta-PGM__Phosphata"/>
    <property type="match status" value="1"/>
</dbReference>
<dbReference type="InterPro" id="IPR023198">
    <property type="entry name" value="PGP-like_dom2"/>
</dbReference>
<evidence type="ECO:0000313" key="3">
    <source>
        <dbReference type="EMBL" id="WIF96797.1"/>
    </source>
</evidence>
<organism evidence="3 4">
    <name type="scientific">Pontibacillus chungwhensis</name>
    <dbReference type="NCBI Taxonomy" id="265426"/>
    <lineage>
        <taxon>Bacteria</taxon>
        <taxon>Bacillati</taxon>
        <taxon>Bacillota</taxon>
        <taxon>Bacilli</taxon>
        <taxon>Bacillales</taxon>
        <taxon>Bacillaceae</taxon>
        <taxon>Pontibacillus</taxon>
    </lineage>
</organism>
<keyword evidence="4" id="KW-1185">Reference proteome</keyword>
<keyword evidence="2" id="KW-0460">Magnesium</keyword>
<dbReference type="Proteomes" id="UP001236652">
    <property type="component" value="Chromosome"/>
</dbReference>
<dbReference type="InterPro" id="IPR023214">
    <property type="entry name" value="HAD_sf"/>
</dbReference>
<keyword evidence="1" id="KW-0378">Hydrolase</keyword>
<dbReference type="InterPro" id="IPR050155">
    <property type="entry name" value="HAD-like_hydrolase_sf"/>
</dbReference>
<dbReference type="PANTHER" id="PTHR43434:SF1">
    <property type="entry name" value="PHOSPHOGLYCOLATE PHOSPHATASE"/>
    <property type="match status" value="1"/>
</dbReference>
<dbReference type="Pfam" id="PF13419">
    <property type="entry name" value="HAD_2"/>
    <property type="match status" value="1"/>
</dbReference>
<dbReference type="Gene3D" id="3.40.50.1000">
    <property type="entry name" value="HAD superfamily/HAD-like"/>
    <property type="match status" value="1"/>
</dbReference>
<dbReference type="RefSeq" id="WP_231417061.1">
    <property type="nucleotide sequence ID" value="NZ_CP126446.1"/>
</dbReference>
<reference evidence="3 4" key="1">
    <citation type="submission" date="2023-05" db="EMBL/GenBank/DDBJ databases">
        <title>Comparative genomics reveals the evidence of polycyclic aromatic hydrocarbons degradation in moderately halophilic genus Pontibacillus.</title>
        <authorList>
            <person name="Yang H."/>
            <person name="Qian Z."/>
        </authorList>
    </citation>
    <scope>NUCLEOTIDE SEQUENCE [LARGE SCALE GENOMIC DNA]</scope>
    <source>
        <strain evidence="4">HN14</strain>
    </source>
</reference>
<sequence>MNPAVIFDMDGTLFQTDLILEPALEETFNQLREENLWDSETPLESYRSIMGVSLPEVWRTLLPNHTEEEREAANESFQKYLVEVIHRNKGALYPHTKDVLQALTEQSFSVFIASNGEEKYLHTIVQHFGLEKFIEDIYSIQSINGGNKGDLIRKLMIDHNISRGMVVGDRRSDIKAAKSNGLTAVGCKFDFSQEGELDGADLVIEDLSRVTDVASSHLLHVKKV</sequence>
<name>A0ABY8UT01_9BACI</name>
<dbReference type="Gene3D" id="1.10.150.240">
    <property type="entry name" value="Putative phosphatase, domain 2"/>
    <property type="match status" value="1"/>
</dbReference>
<proteinExistence type="predicted"/>
<gene>
    <name evidence="3" type="ORF">QNI29_13675</name>
</gene>
<dbReference type="SFLD" id="SFLDS00003">
    <property type="entry name" value="Haloacid_Dehalogenase"/>
    <property type="match status" value="1"/>
</dbReference>
<protein>
    <submittedName>
        <fullName evidence="3">NIF family HAD-type phosphatase</fullName>
    </submittedName>
</protein>
<dbReference type="SUPFAM" id="SSF56784">
    <property type="entry name" value="HAD-like"/>
    <property type="match status" value="1"/>
</dbReference>
<evidence type="ECO:0000256" key="2">
    <source>
        <dbReference type="ARBA" id="ARBA00022842"/>
    </source>
</evidence>
<evidence type="ECO:0000313" key="4">
    <source>
        <dbReference type="Proteomes" id="UP001236652"/>
    </source>
</evidence>
<dbReference type="InterPro" id="IPR036412">
    <property type="entry name" value="HAD-like_sf"/>
</dbReference>
<dbReference type="InterPro" id="IPR041492">
    <property type="entry name" value="HAD_2"/>
</dbReference>
<accession>A0ABY8UT01</accession>
<dbReference type="EMBL" id="CP126446">
    <property type="protein sequence ID" value="WIF96797.1"/>
    <property type="molecule type" value="Genomic_DNA"/>
</dbReference>
<dbReference type="PANTHER" id="PTHR43434">
    <property type="entry name" value="PHOSPHOGLYCOLATE PHOSPHATASE"/>
    <property type="match status" value="1"/>
</dbReference>
<evidence type="ECO:0000256" key="1">
    <source>
        <dbReference type="ARBA" id="ARBA00022801"/>
    </source>
</evidence>